<keyword evidence="1" id="KW-0175">Coiled coil</keyword>
<evidence type="ECO:0000313" key="3">
    <source>
        <dbReference type="Proteomes" id="UP000000305"/>
    </source>
</evidence>
<dbReference type="HOGENOM" id="CLU_754923_0_0_1"/>
<evidence type="ECO:0000256" key="1">
    <source>
        <dbReference type="SAM" id="Coils"/>
    </source>
</evidence>
<evidence type="ECO:0000313" key="2">
    <source>
        <dbReference type="EMBL" id="EFX65301.1"/>
    </source>
</evidence>
<protein>
    <submittedName>
        <fullName evidence="2">Uncharacterized protein</fullName>
    </submittedName>
</protein>
<proteinExistence type="predicted"/>
<dbReference type="Proteomes" id="UP000000305">
    <property type="component" value="Unassembled WGS sequence"/>
</dbReference>
<dbReference type="AlphaFoldDB" id="E9HSI8"/>
<reference evidence="2 3" key="1">
    <citation type="journal article" date="2011" name="Science">
        <title>The ecoresponsive genome of Daphnia pulex.</title>
        <authorList>
            <person name="Colbourne J.K."/>
            <person name="Pfrender M.E."/>
            <person name="Gilbert D."/>
            <person name="Thomas W.K."/>
            <person name="Tucker A."/>
            <person name="Oakley T.H."/>
            <person name="Tokishita S."/>
            <person name="Aerts A."/>
            <person name="Arnold G.J."/>
            <person name="Basu M.K."/>
            <person name="Bauer D.J."/>
            <person name="Caceres C.E."/>
            <person name="Carmel L."/>
            <person name="Casola C."/>
            <person name="Choi J.H."/>
            <person name="Detter J.C."/>
            <person name="Dong Q."/>
            <person name="Dusheyko S."/>
            <person name="Eads B.D."/>
            <person name="Frohlich T."/>
            <person name="Geiler-Samerotte K.A."/>
            <person name="Gerlach D."/>
            <person name="Hatcher P."/>
            <person name="Jogdeo S."/>
            <person name="Krijgsveld J."/>
            <person name="Kriventseva E.V."/>
            <person name="Kultz D."/>
            <person name="Laforsch C."/>
            <person name="Lindquist E."/>
            <person name="Lopez J."/>
            <person name="Manak J.R."/>
            <person name="Muller J."/>
            <person name="Pangilinan J."/>
            <person name="Patwardhan R.P."/>
            <person name="Pitluck S."/>
            <person name="Pritham E.J."/>
            <person name="Rechtsteiner A."/>
            <person name="Rho M."/>
            <person name="Rogozin I.B."/>
            <person name="Sakarya O."/>
            <person name="Salamov A."/>
            <person name="Schaack S."/>
            <person name="Shapiro H."/>
            <person name="Shiga Y."/>
            <person name="Skalitzky C."/>
            <person name="Smith Z."/>
            <person name="Souvorov A."/>
            <person name="Sung W."/>
            <person name="Tang Z."/>
            <person name="Tsuchiya D."/>
            <person name="Tu H."/>
            <person name="Vos H."/>
            <person name="Wang M."/>
            <person name="Wolf Y.I."/>
            <person name="Yamagata H."/>
            <person name="Yamada T."/>
            <person name="Ye Y."/>
            <person name="Shaw J.R."/>
            <person name="Andrews J."/>
            <person name="Crease T.J."/>
            <person name="Tang H."/>
            <person name="Lucas S.M."/>
            <person name="Robertson H.M."/>
            <person name="Bork P."/>
            <person name="Koonin E.V."/>
            <person name="Zdobnov E.M."/>
            <person name="Grigoriev I.V."/>
            <person name="Lynch M."/>
            <person name="Boore J.L."/>
        </authorList>
    </citation>
    <scope>NUCLEOTIDE SEQUENCE [LARGE SCALE GENOMIC DNA]</scope>
</reference>
<name>E9HSI8_DAPPU</name>
<gene>
    <name evidence="2" type="ORF">DAPPUDRAFT_264899</name>
</gene>
<organism evidence="2 3">
    <name type="scientific">Daphnia pulex</name>
    <name type="common">Water flea</name>
    <dbReference type="NCBI Taxonomy" id="6669"/>
    <lineage>
        <taxon>Eukaryota</taxon>
        <taxon>Metazoa</taxon>
        <taxon>Ecdysozoa</taxon>
        <taxon>Arthropoda</taxon>
        <taxon>Crustacea</taxon>
        <taxon>Branchiopoda</taxon>
        <taxon>Diplostraca</taxon>
        <taxon>Cladocera</taxon>
        <taxon>Anomopoda</taxon>
        <taxon>Daphniidae</taxon>
        <taxon>Daphnia</taxon>
    </lineage>
</organism>
<accession>E9HSI8</accession>
<dbReference type="STRING" id="6669.E9HSI8"/>
<dbReference type="KEGG" id="dpx:DAPPUDRAFT_264899"/>
<sequence length="367" mass="39226">MVSIPSIRLSSIGNLGHFQPPRRMDNSPIIGVPPLYHLFRLLEDEDIDVTSESAATAANRWRQSYVKSSIRSPRGVVAEVGNATLPLTANEVWGGVKRSASTTRPSTVSAAAAVNATAVPTETTTTTTITTTTEKVTTTTAAATDSTSGVILQSQSTADSTENGSIENPNLIMTFIEENVNELEKFIDVAKNEMNELLTMIIDDEFNHPLNSIIQYRKRLDAIATDFSGPTVASTTRPSTVSAAAAVNATAVPTETTTTTTITTTTEKVTTTTAAATDSTSGPSSQFVSASLADAAALSGNSAVFYGSRQEPQTAKTTLNLELRDLRNPEYIQQLWEAPSVLYSLVLFVRPALREMERTLHSGGSDF</sequence>
<dbReference type="EMBL" id="GL732752">
    <property type="protein sequence ID" value="EFX65301.1"/>
    <property type="molecule type" value="Genomic_DNA"/>
</dbReference>
<feature type="coiled-coil region" evidence="1">
    <location>
        <begin position="173"/>
        <end position="200"/>
    </location>
</feature>
<keyword evidence="3" id="KW-1185">Reference proteome</keyword>
<dbReference type="InParanoid" id="E9HSI8"/>